<comment type="caution">
    <text evidence="5">The sequence shown here is derived from an EMBL/GenBank/DDBJ whole genome shotgun (WGS) entry which is preliminary data.</text>
</comment>
<dbReference type="RefSeq" id="WP_330132834.1">
    <property type="nucleotide sequence ID" value="NZ_JAUTXY010000003.1"/>
</dbReference>
<evidence type="ECO:0000313" key="5">
    <source>
        <dbReference type="EMBL" id="MEE2057584.1"/>
    </source>
</evidence>
<evidence type="ECO:0000256" key="1">
    <source>
        <dbReference type="ARBA" id="ARBA00006484"/>
    </source>
</evidence>
<dbReference type="NCBIfam" id="NF006114">
    <property type="entry name" value="PRK08263.1"/>
    <property type="match status" value="1"/>
</dbReference>
<dbReference type="Proteomes" id="UP001336020">
    <property type="component" value="Unassembled WGS sequence"/>
</dbReference>
<gene>
    <name evidence="5" type="ORF">Q7514_08590</name>
</gene>
<dbReference type="PANTHER" id="PTHR43976:SF16">
    <property type="entry name" value="SHORT-CHAIN DEHYDROGENASE_REDUCTASE FAMILY PROTEIN"/>
    <property type="match status" value="1"/>
</dbReference>
<organism evidence="5 6">
    <name type="scientific">Rhodococcus artemisiae</name>
    <dbReference type="NCBI Taxonomy" id="714159"/>
    <lineage>
        <taxon>Bacteria</taxon>
        <taxon>Bacillati</taxon>
        <taxon>Actinomycetota</taxon>
        <taxon>Actinomycetes</taxon>
        <taxon>Mycobacteriales</taxon>
        <taxon>Nocardiaceae</taxon>
        <taxon>Rhodococcus</taxon>
    </lineage>
</organism>
<dbReference type="Gene3D" id="3.40.50.720">
    <property type="entry name" value="NAD(P)-binding Rossmann-like Domain"/>
    <property type="match status" value="1"/>
</dbReference>
<sequence length="286" mass="30295">MTRSDTRERVWFVTGASRGLGRAFVDEALAAGDRVVAVSRTIDTVTDLDDDRVLRLPVDVTDRAAVFGAVDTAVERFGRIDIAINNAGTMWSGFVEEFDEAQVRAQMETNFFGALWVSQAVAGVMRRQRGGHLVQISSIGGVVTGPTSGIYSASKFALEGASEALAAELAGFGVDVTMVEPGGYWTDLYTGMGFTEPSDDYAQLRADIAEQFADASIDSEPALAATAISALVDSDAPPLRLILGSAVLDAAVDAAKQRVDTWLAWQEVSRAAESAVPAPGGRVLTE</sequence>
<evidence type="ECO:0000259" key="4">
    <source>
        <dbReference type="SMART" id="SM00822"/>
    </source>
</evidence>
<keyword evidence="2" id="KW-0560">Oxidoreductase</keyword>
<dbReference type="InterPro" id="IPR002347">
    <property type="entry name" value="SDR_fam"/>
</dbReference>
<name>A0ABU7L8F1_9NOCA</name>
<proteinExistence type="inferred from homology"/>
<dbReference type="SMART" id="SM00822">
    <property type="entry name" value="PKS_KR"/>
    <property type="match status" value="1"/>
</dbReference>
<dbReference type="InterPro" id="IPR057326">
    <property type="entry name" value="KR_dom"/>
</dbReference>
<dbReference type="PANTHER" id="PTHR43976">
    <property type="entry name" value="SHORT CHAIN DEHYDROGENASE"/>
    <property type="match status" value="1"/>
</dbReference>
<dbReference type="PRINTS" id="PR00081">
    <property type="entry name" value="GDHRDH"/>
</dbReference>
<dbReference type="InterPro" id="IPR036291">
    <property type="entry name" value="NAD(P)-bd_dom_sf"/>
</dbReference>
<evidence type="ECO:0000256" key="2">
    <source>
        <dbReference type="ARBA" id="ARBA00023002"/>
    </source>
</evidence>
<dbReference type="Pfam" id="PF00106">
    <property type="entry name" value="adh_short"/>
    <property type="match status" value="1"/>
</dbReference>
<evidence type="ECO:0000313" key="6">
    <source>
        <dbReference type="Proteomes" id="UP001336020"/>
    </source>
</evidence>
<dbReference type="InterPro" id="IPR051911">
    <property type="entry name" value="SDR_oxidoreductase"/>
</dbReference>
<protein>
    <submittedName>
        <fullName evidence="5">SDR family NAD(P)-dependent oxidoreductase</fullName>
    </submittedName>
</protein>
<feature type="domain" description="Ketoreductase" evidence="4">
    <location>
        <begin position="9"/>
        <end position="188"/>
    </location>
</feature>
<keyword evidence="6" id="KW-1185">Reference proteome</keyword>
<accession>A0ABU7L8F1</accession>
<dbReference type="PRINTS" id="PR00080">
    <property type="entry name" value="SDRFAMILY"/>
</dbReference>
<comment type="similarity">
    <text evidence="1 3">Belongs to the short-chain dehydrogenases/reductases (SDR) family.</text>
</comment>
<dbReference type="SUPFAM" id="SSF51735">
    <property type="entry name" value="NAD(P)-binding Rossmann-fold domains"/>
    <property type="match status" value="1"/>
</dbReference>
<dbReference type="EMBL" id="JAUTXY010000003">
    <property type="protein sequence ID" value="MEE2057584.1"/>
    <property type="molecule type" value="Genomic_DNA"/>
</dbReference>
<evidence type="ECO:0000256" key="3">
    <source>
        <dbReference type="RuleBase" id="RU000363"/>
    </source>
</evidence>
<reference evidence="5 6" key="1">
    <citation type="submission" date="2023-07" db="EMBL/GenBank/DDBJ databases">
        <authorList>
            <person name="Girao M."/>
            <person name="Carvalho M.F."/>
        </authorList>
    </citation>
    <scope>NUCLEOTIDE SEQUENCE [LARGE SCALE GENOMIC DNA]</scope>
    <source>
        <strain evidence="5 6">YIM65754</strain>
    </source>
</reference>